<dbReference type="SUPFAM" id="SSF50156">
    <property type="entry name" value="PDZ domain-like"/>
    <property type="match status" value="1"/>
</dbReference>
<feature type="domain" description="Peptidase M61 N-terminal" evidence="2">
    <location>
        <begin position="36"/>
        <end position="205"/>
    </location>
</feature>
<dbReference type="InterPro" id="IPR040756">
    <property type="entry name" value="Peptidase_M61_N"/>
</dbReference>
<evidence type="ECO:0000259" key="1">
    <source>
        <dbReference type="Pfam" id="PF05299"/>
    </source>
</evidence>
<dbReference type="PIRSF" id="PIRSF016493">
    <property type="entry name" value="Glycyl_aminpptds"/>
    <property type="match status" value="1"/>
</dbReference>
<proteinExistence type="predicted"/>
<dbReference type="Gene3D" id="1.10.390.10">
    <property type="entry name" value="Neutral Protease Domain 2"/>
    <property type="match status" value="1"/>
</dbReference>
<dbReference type="InterPro" id="IPR027268">
    <property type="entry name" value="Peptidase_M4/M1_CTD_sf"/>
</dbReference>
<organism evidence="3">
    <name type="scientific">mine drainage metagenome</name>
    <dbReference type="NCBI Taxonomy" id="410659"/>
    <lineage>
        <taxon>unclassified sequences</taxon>
        <taxon>metagenomes</taxon>
        <taxon>ecological metagenomes</taxon>
    </lineage>
</organism>
<dbReference type="InterPro" id="IPR007963">
    <property type="entry name" value="Peptidase_M61_catalytic"/>
</dbReference>
<dbReference type="InterPro" id="IPR036034">
    <property type="entry name" value="PDZ_sf"/>
</dbReference>
<feature type="domain" description="Peptidase M61 catalytic" evidence="1">
    <location>
        <begin position="305"/>
        <end position="420"/>
    </location>
</feature>
<dbReference type="AlphaFoldDB" id="E6PEJ9"/>
<evidence type="ECO:0000313" key="3">
    <source>
        <dbReference type="EMBL" id="CBH74884.1"/>
    </source>
</evidence>
<dbReference type="EMBL" id="CABL01000005">
    <property type="protein sequence ID" value="CBH74884.1"/>
    <property type="molecule type" value="Genomic_DNA"/>
</dbReference>
<gene>
    <name evidence="3" type="ORF">CARN1_0059</name>
</gene>
<evidence type="ECO:0000259" key="2">
    <source>
        <dbReference type="Pfam" id="PF17899"/>
    </source>
</evidence>
<comment type="caution">
    <text evidence="3">The sequence shown here is derived from an EMBL/GenBank/DDBJ whole genome shotgun (WGS) entry which is preliminary data.</text>
</comment>
<accession>E6PEJ9</accession>
<dbReference type="Pfam" id="PF17899">
    <property type="entry name" value="Peptidase_M61_N"/>
    <property type="match status" value="1"/>
</dbReference>
<reference evidence="3" key="1">
    <citation type="submission" date="2009-10" db="EMBL/GenBank/DDBJ databases">
        <title>Diversity of trophic interactions inside an arsenic-rich microbial ecosystem.</title>
        <authorList>
            <person name="Bertin P.N."/>
            <person name="Heinrich-Salmeron A."/>
            <person name="Pelletier E."/>
            <person name="Goulhen-Chollet F."/>
            <person name="Arsene-Ploetze F."/>
            <person name="Gallien S."/>
            <person name="Calteau A."/>
            <person name="Vallenet D."/>
            <person name="Casiot C."/>
            <person name="Chane-Woon-Ming B."/>
            <person name="Giloteaux L."/>
            <person name="Barakat M."/>
            <person name="Bonnefoy V."/>
            <person name="Bruneel O."/>
            <person name="Chandler M."/>
            <person name="Cleiss J."/>
            <person name="Duran R."/>
            <person name="Elbaz-Poulichet F."/>
            <person name="Fonknechten N."/>
            <person name="Lauga B."/>
            <person name="Mornico D."/>
            <person name="Ortet P."/>
            <person name="Schaeffer C."/>
            <person name="Siguier P."/>
            <person name="Alexander Thil Smith A."/>
            <person name="Van Dorsselaer A."/>
            <person name="Weissenbach J."/>
            <person name="Medigue C."/>
            <person name="Le Paslier D."/>
        </authorList>
    </citation>
    <scope>NUCLEOTIDE SEQUENCE</scope>
</reference>
<dbReference type="Pfam" id="PF05299">
    <property type="entry name" value="Peptidase_M61"/>
    <property type="match status" value="1"/>
</dbReference>
<sequence>MAMRTFLIRGFGLSLLLFSFAFAPSQAATQAIQLQLDARQAPTQNIVFTHEIIPATPGPMTLYYPKWIPGEHQPVGPIANVASLVITANGKRIAWRRDPLDMFAFEFDVPAGADSIDVHFTYLGATFGHYSSSRLATHNLFVTTWNQNLLYPSTGTIQDTFFKPSIVLPGAAWKFATALTGAKRTGDTVTFDEVSLEHLIDSPLDSGTHAYRKRIWHEGTASAYLNVFADTQHEANSAKIGEPHYAKLVREMMAMYGARHWRNYNFLLTLSDQMPGEGIEHHESSDDGETGSYFLNHKDFVRGGDLLSHEFNHSWDGKYRMPAGLYPDNLQIPYNGSLLWVYEGMTQYYGDVMSFRDGIRPAKQWPNQVAAMYAYYDNEPGRLWRTLGDTATSAPFLYAAPYGYNAERRSVDFYVEGALMWLRADSIIRAKTHDKKSLDTFARAFFGGKTTGPIVVTYTRKDIIAGLDKVLPYNWTAFFHKWIDNIAPHPANGFTPDGWKLVYTAKPTIWVPKNNFWYSIGLAVNHGNIGDVRFGSPAAVATLGIDTTIVAVNGRGYSAAVLAQAITDAAKSKAPIDLLVEHSDVYRSVQINYTGGLRYPHLVRIKGVPDRLSQVVKPYTK</sequence>
<dbReference type="InterPro" id="IPR024191">
    <property type="entry name" value="Peptidase_M61"/>
</dbReference>
<name>E6PEJ9_9ZZZZ</name>
<protein>
    <submittedName>
        <fullName evidence="3">Peptidase M61 domain protein</fullName>
    </submittedName>
</protein>
<dbReference type="Gene3D" id="2.60.40.3650">
    <property type="match status" value="1"/>
</dbReference>